<evidence type="ECO:0000259" key="2">
    <source>
        <dbReference type="Pfam" id="PF00534"/>
    </source>
</evidence>
<dbReference type="PANTHER" id="PTHR46401">
    <property type="entry name" value="GLYCOSYLTRANSFERASE WBBK-RELATED"/>
    <property type="match status" value="1"/>
</dbReference>
<accession>A0A1B4XGH6</accession>
<evidence type="ECO:0000313" key="4">
    <source>
        <dbReference type="Proteomes" id="UP000243180"/>
    </source>
</evidence>
<sequence length="385" mass="43519">MEKDYLLLNALERCGVKAHALGFCHSESNRRYFEKTYAKGALYSYSFGSKRALYQGGNYIEKLYSNLYLFFWFSARLYKFLRARPTSAIIIPPNPLELTLPVMVLGKLFGVCVVPNIMEYEPALPSFHRKKSIFSRWSWALVTKFSDAYIVISGFLEDKMRQLSRKPSFRLPAMLPPQTDDIRSDVPDCAHTTSGAPAGGVPLLIFTSSQAYADLLGFCIDALSRLHDRNFHLVITGEYSVNARNLWMTKAGELGLEGKISFSGFLSDEEMRTLQIRSTALLMPLLDNDRHRARFPQKILGYMRLGKPVITTKVGELDEYFRDTDTVLMDESVTAQGYSEKIRFLLDHPDHAADIGIRGSRYVESRFNELVLGKQLAGFLAGLGA</sequence>
<dbReference type="KEGG" id="slim:SCL_1607"/>
<reference evidence="3 4" key="1">
    <citation type="submission" date="2015-05" db="EMBL/GenBank/DDBJ databases">
        <title>Complete genome sequence of a sulfur-oxidizing gammaproteobacterium strain HA5.</title>
        <authorList>
            <person name="Miura A."/>
            <person name="Kojima H."/>
            <person name="Fukui M."/>
        </authorList>
    </citation>
    <scope>NUCLEOTIDE SEQUENCE [LARGE SCALE GENOMIC DNA]</scope>
    <source>
        <strain evidence="3 4">HA5</strain>
    </source>
</reference>
<dbReference type="Pfam" id="PF00534">
    <property type="entry name" value="Glycos_transf_1"/>
    <property type="match status" value="1"/>
</dbReference>
<dbReference type="Gene3D" id="3.40.50.2000">
    <property type="entry name" value="Glycogen Phosphorylase B"/>
    <property type="match status" value="1"/>
</dbReference>
<gene>
    <name evidence="3" type="ORF">SCL_1607</name>
</gene>
<name>A0A1B4XGH6_9GAMM</name>
<dbReference type="InParanoid" id="A0A1B4XGH6"/>
<keyword evidence="4" id="KW-1185">Reference proteome</keyword>
<evidence type="ECO:0000256" key="1">
    <source>
        <dbReference type="ARBA" id="ARBA00022679"/>
    </source>
</evidence>
<evidence type="ECO:0000313" key="3">
    <source>
        <dbReference type="EMBL" id="BAV33912.1"/>
    </source>
</evidence>
<dbReference type="EMBL" id="AP014879">
    <property type="protein sequence ID" value="BAV33912.1"/>
    <property type="molecule type" value="Genomic_DNA"/>
</dbReference>
<organism evidence="3 4">
    <name type="scientific">Sulfuricaulis limicola</name>
    <dbReference type="NCBI Taxonomy" id="1620215"/>
    <lineage>
        <taxon>Bacteria</taxon>
        <taxon>Pseudomonadati</taxon>
        <taxon>Pseudomonadota</taxon>
        <taxon>Gammaproteobacteria</taxon>
        <taxon>Acidiferrobacterales</taxon>
        <taxon>Acidiferrobacteraceae</taxon>
        <taxon>Sulfuricaulis</taxon>
    </lineage>
</organism>
<dbReference type="GO" id="GO:0016757">
    <property type="term" value="F:glycosyltransferase activity"/>
    <property type="evidence" value="ECO:0007669"/>
    <property type="project" value="TreeGrafter"/>
</dbReference>
<dbReference type="AlphaFoldDB" id="A0A1B4XGH6"/>
<dbReference type="PANTHER" id="PTHR46401:SF2">
    <property type="entry name" value="GLYCOSYLTRANSFERASE WBBK-RELATED"/>
    <property type="match status" value="1"/>
</dbReference>
<dbReference type="InterPro" id="IPR001296">
    <property type="entry name" value="Glyco_trans_1"/>
</dbReference>
<dbReference type="SUPFAM" id="SSF53756">
    <property type="entry name" value="UDP-Glycosyltransferase/glycogen phosphorylase"/>
    <property type="match status" value="1"/>
</dbReference>
<dbReference type="Proteomes" id="UP000243180">
    <property type="component" value="Chromosome"/>
</dbReference>
<protein>
    <recommendedName>
        <fullName evidence="2">Glycosyl transferase family 1 domain-containing protein</fullName>
    </recommendedName>
</protein>
<proteinExistence type="predicted"/>
<dbReference type="GO" id="GO:0009103">
    <property type="term" value="P:lipopolysaccharide biosynthetic process"/>
    <property type="evidence" value="ECO:0007669"/>
    <property type="project" value="TreeGrafter"/>
</dbReference>
<feature type="domain" description="Glycosyl transferase family 1" evidence="2">
    <location>
        <begin position="220"/>
        <end position="358"/>
    </location>
</feature>
<keyword evidence="1" id="KW-0808">Transferase</keyword>